<keyword evidence="7" id="KW-0560">Oxidoreductase</keyword>
<feature type="transmembrane region" description="Helical" evidence="11">
    <location>
        <begin position="112"/>
        <end position="132"/>
    </location>
</feature>
<dbReference type="GO" id="GO:0016020">
    <property type="term" value="C:membrane"/>
    <property type="evidence" value="ECO:0007669"/>
    <property type="project" value="UniProtKB-SubCell"/>
</dbReference>
<evidence type="ECO:0000259" key="13">
    <source>
        <dbReference type="Pfam" id="PF20684"/>
    </source>
</evidence>
<feature type="domain" description="TauD/TfdA-like" evidence="12">
    <location>
        <begin position="606"/>
        <end position="678"/>
    </location>
</feature>
<gene>
    <name evidence="14" type="ORF">E0Z10_g6788</name>
</gene>
<evidence type="ECO:0000256" key="2">
    <source>
        <dbReference type="ARBA" id="ARBA00004141"/>
    </source>
</evidence>
<dbReference type="GO" id="GO:0016491">
    <property type="term" value="F:oxidoreductase activity"/>
    <property type="evidence" value="ECO:0007669"/>
    <property type="project" value="UniProtKB-KW"/>
</dbReference>
<dbReference type="Pfam" id="PF02668">
    <property type="entry name" value="TauD"/>
    <property type="match status" value="1"/>
</dbReference>
<name>A0A4Z0YD95_9PEZI</name>
<feature type="transmembrane region" description="Helical" evidence="11">
    <location>
        <begin position="42"/>
        <end position="60"/>
    </location>
</feature>
<comment type="similarity">
    <text evidence="10">Belongs to the SAT4 family.</text>
</comment>
<dbReference type="Gene3D" id="3.30.2020.30">
    <property type="match status" value="1"/>
</dbReference>
<dbReference type="InterPro" id="IPR052337">
    <property type="entry name" value="SAT4-like"/>
</dbReference>
<dbReference type="InterPro" id="IPR003819">
    <property type="entry name" value="TauD/TfdA-like"/>
</dbReference>
<evidence type="ECO:0000313" key="14">
    <source>
        <dbReference type="EMBL" id="TGJ81964.1"/>
    </source>
</evidence>
<sequence>MLIRNKTIRPSTNPPVLLSYEMIESASNMAATDTHAPLVQGFVWSITTLSVLFIGLRLYIKWKYRGKLWYDDYILVASVLLLLVNAGLVQRIVVLGYGEHASDILAASPRDYISIIMYLQVISGVVRLSTNLARVSFAATLYQLSNENQKRFIWFAITTLLAVMTPAIIFPFVSCRPYARIFDASIPGTSYEAIAVYTALVDFALVAMPWWILSKLQLRRVEKLGASLALSLGVLSGVVTLVKVSYITRIVDRDWTYLTIWNMVEPASVIIAASVPNMRVFFLKKSKDLKASFRLGSSTHVGSRGKSRKTDNIYLDDVQGTIPPKVSPLTHPIPVDLGTGNERIGNERVVPIFPSPLSLVLSRYLSSASVTGASSKIWASAQEVPVYPNREQGPRGLAFTSINKKPIPYFWLSTCVNQATRQRNFDTSELPDNIKPSRVTTSESGIEIQWSHDTHVSFYSWDFLEPYIKGDRPEPEDVPLEYFGAGGHRNSSIEYGEFGKNEIHAVGRLTDTIRRKGFAFITGVPTESAKPTKDLLEMIAFIRQTLYGGFYVFTPDLALADTAYTNEALPAHFKLPFHASGNEGITISSDKPYPVLELDLNQNAVHRVRWNESDRAVTPLRENTMEWYEARGKFSEILKRKELVYQFQLEPGTVLIFDNWRVLHGRTAFTGTRKICGGYINRDDYFSRWRNTNFSKKEVFKQVIGE</sequence>
<dbReference type="InterPro" id="IPR049326">
    <property type="entry name" value="Rhodopsin_dom_fungi"/>
</dbReference>
<comment type="cofactor">
    <cofactor evidence="1">
        <name>Fe(2+)</name>
        <dbReference type="ChEBI" id="CHEBI:29033"/>
    </cofactor>
</comment>
<proteinExistence type="inferred from homology"/>
<keyword evidence="6 11" id="KW-1133">Transmembrane helix</keyword>
<keyword evidence="8" id="KW-0408">Iron</keyword>
<evidence type="ECO:0000256" key="5">
    <source>
        <dbReference type="ARBA" id="ARBA00022723"/>
    </source>
</evidence>
<dbReference type="InterPro" id="IPR042098">
    <property type="entry name" value="TauD-like_sf"/>
</dbReference>
<accession>A0A4Z0YD95</accession>
<evidence type="ECO:0000256" key="11">
    <source>
        <dbReference type="SAM" id="Phobius"/>
    </source>
</evidence>
<protein>
    <submittedName>
        <fullName evidence="14">Uncharacterized protein</fullName>
    </submittedName>
</protein>
<dbReference type="InterPro" id="IPR038492">
    <property type="entry name" value="GBBH-like_N_sf"/>
</dbReference>
<dbReference type="PANTHER" id="PTHR33048">
    <property type="entry name" value="PTH11-LIKE INTEGRAL MEMBRANE PROTEIN (AFU_ORTHOLOGUE AFUA_5G11245)"/>
    <property type="match status" value="1"/>
</dbReference>
<evidence type="ECO:0000256" key="10">
    <source>
        <dbReference type="ARBA" id="ARBA00038359"/>
    </source>
</evidence>
<keyword evidence="5" id="KW-0479">Metal-binding</keyword>
<keyword evidence="9 11" id="KW-0472">Membrane</keyword>
<dbReference type="OrthoDB" id="408743at2759"/>
<feature type="transmembrane region" description="Helical" evidence="11">
    <location>
        <begin position="72"/>
        <end position="92"/>
    </location>
</feature>
<comment type="subcellular location">
    <subcellularLocation>
        <location evidence="2">Membrane</location>
        <topology evidence="2">Multi-pass membrane protein</topology>
    </subcellularLocation>
</comment>
<keyword evidence="4 11" id="KW-0812">Transmembrane</keyword>
<feature type="transmembrane region" description="Helical" evidence="11">
    <location>
        <begin position="194"/>
        <end position="213"/>
    </location>
</feature>
<feature type="transmembrane region" description="Helical" evidence="11">
    <location>
        <begin position="152"/>
        <end position="174"/>
    </location>
</feature>
<evidence type="ECO:0000256" key="8">
    <source>
        <dbReference type="ARBA" id="ARBA00023004"/>
    </source>
</evidence>
<organism evidence="14 15">
    <name type="scientific">Xylaria hypoxylon</name>
    <dbReference type="NCBI Taxonomy" id="37992"/>
    <lineage>
        <taxon>Eukaryota</taxon>
        <taxon>Fungi</taxon>
        <taxon>Dikarya</taxon>
        <taxon>Ascomycota</taxon>
        <taxon>Pezizomycotina</taxon>
        <taxon>Sordariomycetes</taxon>
        <taxon>Xylariomycetidae</taxon>
        <taxon>Xylariales</taxon>
        <taxon>Xylariaceae</taxon>
        <taxon>Xylaria</taxon>
    </lineage>
</organism>
<dbReference type="STRING" id="37992.A0A4Z0YD95"/>
<dbReference type="PANTHER" id="PTHR33048:SF42">
    <property type="entry name" value="INTEGRAL MEMBRANE PROTEIN"/>
    <property type="match status" value="1"/>
</dbReference>
<dbReference type="EMBL" id="SKBN01000146">
    <property type="protein sequence ID" value="TGJ81964.1"/>
    <property type="molecule type" value="Genomic_DNA"/>
</dbReference>
<keyword evidence="15" id="KW-1185">Reference proteome</keyword>
<reference evidence="14 15" key="1">
    <citation type="submission" date="2019-03" db="EMBL/GenBank/DDBJ databases">
        <title>Draft genome sequence of Xylaria hypoxylon DSM 108379, a ubiquitous saprotrophic-parasitic fungi on hardwood.</title>
        <authorList>
            <person name="Buettner E."/>
            <person name="Leonhardt S."/>
            <person name="Gebauer A.M."/>
            <person name="Liers C."/>
            <person name="Hofrichter M."/>
            <person name="Kellner H."/>
        </authorList>
    </citation>
    <scope>NUCLEOTIDE SEQUENCE [LARGE SCALE GENOMIC DNA]</scope>
    <source>
        <strain evidence="14 15">DSM 108379</strain>
    </source>
</reference>
<dbReference type="SUPFAM" id="SSF51197">
    <property type="entry name" value="Clavaminate synthase-like"/>
    <property type="match status" value="1"/>
</dbReference>
<evidence type="ECO:0000256" key="4">
    <source>
        <dbReference type="ARBA" id="ARBA00022692"/>
    </source>
</evidence>
<feature type="transmembrane region" description="Helical" evidence="11">
    <location>
        <begin position="225"/>
        <end position="248"/>
    </location>
</feature>
<evidence type="ECO:0000259" key="12">
    <source>
        <dbReference type="Pfam" id="PF02668"/>
    </source>
</evidence>
<dbReference type="Proteomes" id="UP000297716">
    <property type="component" value="Unassembled WGS sequence"/>
</dbReference>
<dbReference type="Gene3D" id="3.60.130.10">
    <property type="entry name" value="Clavaminate synthase-like"/>
    <property type="match status" value="2"/>
</dbReference>
<evidence type="ECO:0000256" key="1">
    <source>
        <dbReference type="ARBA" id="ARBA00001954"/>
    </source>
</evidence>
<evidence type="ECO:0000256" key="7">
    <source>
        <dbReference type="ARBA" id="ARBA00023002"/>
    </source>
</evidence>
<comment type="caution">
    <text evidence="14">The sequence shown here is derived from an EMBL/GenBank/DDBJ whole genome shotgun (WGS) entry which is preliminary data.</text>
</comment>
<evidence type="ECO:0000256" key="9">
    <source>
        <dbReference type="ARBA" id="ARBA00023136"/>
    </source>
</evidence>
<comment type="similarity">
    <text evidence="3">Belongs to the gamma-BBH/TMLD family.</text>
</comment>
<feature type="domain" description="Rhodopsin" evidence="13">
    <location>
        <begin position="56"/>
        <end position="282"/>
    </location>
</feature>
<dbReference type="AlphaFoldDB" id="A0A4Z0YD95"/>
<evidence type="ECO:0000256" key="3">
    <source>
        <dbReference type="ARBA" id="ARBA00008654"/>
    </source>
</evidence>
<evidence type="ECO:0000313" key="15">
    <source>
        <dbReference type="Proteomes" id="UP000297716"/>
    </source>
</evidence>
<evidence type="ECO:0000256" key="6">
    <source>
        <dbReference type="ARBA" id="ARBA00022989"/>
    </source>
</evidence>
<dbReference type="GO" id="GO:0046872">
    <property type="term" value="F:metal ion binding"/>
    <property type="evidence" value="ECO:0007669"/>
    <property type="project" value="UniProtKB-KW"/>
</dbReference>
<dbReference type="Pfam" id="PF20684">
    <property type="entry name" value="Fung_rhodopsin"/>
    <property type="match status" value="1"/>
</dbReference>